<feature type="transmembrane region" description="Helical" evidence="1">
    <location>
        <begin position="182"/>
        <end position="201"/>
    </location>
</feature>
<dbReference type="EMBL" id="JBHULH010000004">
    <property type="protein sequence ID" value="MFD2567596.1"/>
    <property type="molecule type" value="Genomic_DNA"/>
</dbReference>
<sequence length="360" mass="41178">MAKEALIVIPGFDSKEVGYALNRTVDKLASEQSIATVNKVSTPENPAMQRLEVTYADSGEKKEIDVYEIYWGDIINQNYSDNLPVWKKVVFGLELIFFWLFSPVWKAAFKNKWMFIGIAFSGLVITFWYVSIVGVFISALDSTQVLDSIKMIFQEPLPEEEMRMGLSVEELPKLVSSLFTEIFLVAGIVIGLFPTLMNLILKVSGFSMKFIKSQMVRDDVKNRVQTQMNAINKDNSYERVTLFAHSLGVIPALEFLSDYNSNRDIEVRCITIGSAVSFMANKAKIFRDYAKKVISNDKVTEWADFFSKEDWLCSYESIGKPGDRFYSEEIKMDSSWLSRMSTKPHTEYFNHSKVIEKLIT</sequence>
<evidence type="ECO:0000313" key="3">
    <source>
        <dbReference type="Proteomes" id="UP001597508"/>
    </source>
</evidence>
<accession>A0ABW5LU31</accession>
<gene>
    <name evidence="2" type="ORF">ACFSRZ_09450</name>
</gene>
<comment type="caution">
    <text evidence="2">The sequence shown here is derived from an EMBL/GenBank/DDBJ whole genome shotgun (WGS) entry which is preliminary data.</text>
</comment>
<keyword evidence="1" id="KW-1133">Transmembrane helix</keyword>
<evidence type="ECO:0000313" key="2">
    <source>
        <dbReference type="EMBL" id="MFD2567596.1"/>
    </source>
</evidence>
<keyword evidence="3" id="KW-1185">Reference proteome</keyword>
<protein>
    <submittedName>
        <fullName evidence="2">Uncharacterized protein</fullName>
    </submittedName>
</protein>
<evidence type="ECO:0000256" key="1">
    <source>
        <dbReference type="SAM" id="Phobius"/>
    </source>
</evidence>
<dbReference type="InterPro" id="IPR029058">
    <property type="entry name" value="AB_hydrolase_fold"/>
</dbReference>
<keyword evidence="1" id="KW-0812">Transmembrane</keyword>
<dbReference type="RefSeq" id="WP_379666306.1">
    <property type="nucleotide sequence ID" value="NZ_JBHULH010000004.1"/>
</dbReference>
<dbReference type="SUPFAM" id="SSF53474">
    <property type="entry name" value="alpha/beta-Hydrolases"/>
    <property type="match status" value="1"/>
</dbReference>
<organism evidence="2 3">
    <name type="scientific">Pseudotenacibaculum haliotis</name>
    <dbReference type="NCBI Taxonomy" id="1862138"/>
    <lineage>
        <taxon>Bacteria</taxon>
        <taxon>Pseudomonadati</taxon>
        <taxon>Bacteroidota</taxon>
        <taxon>Flavobacteriia</taxon>
        <taxon>Flavobacteriales</taxon>
        <taxon>Flavobacteriaceae</taxon>
        <taxon>Pseudotenacibaculum</taxon>
    </lineage>
</organism>
<name>A0ABW5LU31_9FLAO</name>
<proteinExistence type="predicted"/>
<feature type="transmembrane region" description="Helical" evidence="1">
    <location>
        <begin position="113"/>
        <end position="137"/>
    </location>
</feature>
<keyword evidence="1" id="KW-0472">Membrane</keyword>
<reference evidence="3" key="1">
    <citation type="journal article" date="2019" name="Int. J. Syst. Evol. Microbiol.">
        <title>The Global Catalogue of Microorganisms (GCM) 10K type strain sequencing project: providing services to taxonomists for standard genome sequencing and annotation.</title>
        <authorList>
            <consortium name="The Broad Institute Genomics Platform"/>
            <consortium name="The Broad Institute Genome Sequencing Center for Infectious Disease"/>
            <person name="Wu L."/>
            <person name="Ma J."/>
        </authorList>
    </citation>
    <scope>NUCLEOTIDE SEQUENCE [LARGE SCALE GENOMIC DNA]</scope>
    <source>
        <strain evidence="3">KCTC 52127</strain>
    </source>
</reference>
<dbReference type="Proteomes" id="UP001597508">
    <property type="component" value="Unassembled WGS sequence"/>
</dbReference>